<dbReference type="Pfam" id="PF10047">
    <property type="entry name" value="DUF2281"/>
    <property type="match status" value="1"/>
</dbReference>
<dbReference type="InterPro" id="IPR036165">
    <property type="entry name" value="YefM-like_sf"/>
</dbReference>
<feature type="domain" description="DUF2281" evidence="2">
    <location>
        <begin position="48"/>
        <end position="73"/>
    </location>
</feature>
<gene>
    <name evidence="3" type="ORF">BECKFW1821C_GA0114237_10616</name>
</gene>
<evidence type="ECO:0000259" key="2">
    <source>
        <dbReference type="Pfam" id="PF10047"/>
    </source>
</evidence>
<dbReference type="EMBL" id="CAADFE010000061">
    <property type="protein sequence ID" value="VFJ74320.1"/>
    <property type="molecule type" value="Genomic_DNA"/>
</dbReference>
<dbReference type="Gene3D" id="3.40.1620.10">
    <property type="entry name" value="YefM-like domain"/>
    <property type="match status" value="1"/>
</dbReference>
<keyword evidence="3" id="KW-0238">DNA-binding</keyword>
<dbReference type="SUPFAM" id="SSF143120">
    <property type="entry name" value="YefM-like"/>
    <property type="match status" value="1"/>
</dbReference>
<comment type="similarity">
    <text evidence="1">Belongs to the phD/YefM antitoxin family.</text>
</comment>
<evidence type="ECO:0000256" key="1">
    <source>
        <dbReference type="ARBA" id="ARBA00009981"/>
    </source>
</evidence>
<dbReference type="GO" id="GO:0003677">
    <property type="term" value="F:DNA binding"/>
    <property type="evidence" value="ECO:0007669"/>
    <property type="project" value="UniProtKB-KW"/>
</dbReference>
<organism evidence="3">
    <name type="scientific">Candidatus Kentrum sp. FW</name>
    <dbReference type="NCBI Taxonomy" id="2126338"/>
    <lineage>
        <taxon>Bacteria</taxon>
        <taxon>Pseudomonadati</taxon>
        <taxon>Pseudomonadota</taxon>
        <taxon>Gammaproteobacteria</taxon>
        <taxon>Candidatus Kentrum</taxon>
    </lineage>
</organism>
<sequence>MRQLALKEAERRLPELIGMAAGGEEVIITRDDGSGFKIISLPDKGLLPKFGSVKGLFEMSDDFDEPLEDFGEYMPCN</sequence>
<reference evidence="3" key="1">
    <citation type="submission" date="2019-02" db="EMBL/GenBank/DDBJ databases">
        <authorList>
            <person name="Gruber-Vodicka R. H."/>
            <person name="Seah K. B. B."/>
        </authorList>
    </citation>
    <scope>NUCLEOTIDE SEQUENCE</scope>
    <source>
        <strain evidence="3">BECK_BZ131</strain>
    </source>
</reference>
<accession>A0A450TY30</accession>
<dbReference type="AlphaFoldDB" id="A0A450TY30"/>
<dbReference type="InterPro" id="IPR018739">
    <property type="entry name" value="DUF2281"/>
</dbReference>
<name>A0A450TY30_9GAMM</name>
<protein>
    <submittedName>
        <fullName evidence="3">Antitoxin component of toxin-antitoxin stability system, DNA-binding transcriptional repressor</fullName>
    </submittedName>
</protein>
<evidence type="ECO:0000313" key="3">
    <source>
        <dbReference type="EMBL" id="VFJ74320.1"/>
    </source>
</evidence>
<proteinExistence type="inferred from homology"/>